<keyword evidence="6" id="KW-0547">Nucleotide-binding</keyword>
<dbReference type="PANTHER" id="PTHR30024:SF43">
    <property type="entry name" value="BLL4572 PROTEIN"/>
    <property type="match status" value="1"/>
</dbReference>
<dbReference type="CDD" id="cd13553">
    <property type="entry name" value="PBP2_NrtA_CpmA_like"/>
    <property type="match status" value="1"/>
</dbReference>
<dbReference type="InterPro" id="IPR044527">
    <property type="entry name" value="NrtA/CpmA_ABC-bd_dom"/>
</dbReference>
<dbReference type="RefSeq" id="WP_062493771.1">
    <property type="nucleotide sequence ID" value="NZ_LHZB01000081.1"/>
</dbReference>
<dbReference type="GO" id="GO:0005524">
    <property type="term" value="F:ATP binding"/>
    <property type="evidence" value="ECO:0007669"/>
    <property type="project" value="UniProtKB-KW"/>
</dbReference>
<accession>A0A149R0C9</accession>
<protein>
    <submittedName>
        <fullName evidence="6">Nitrate ABC transporter ATP-binding protein</fullName>
    </submittedName>
</protein>
<evidence type="ECO:0000256" key="2">
    <source>
        <dbReference type="ARBA" id="ARBA00022448"/>
    </source>
</evidence>
<keyword evidence="4" id="KW-0997">Cell inner membrane</keyword>
<dbReference type="Gene3D" id="3.40.190.10">
    <property type="entry name" value="Periplasmic binding protein-like II"/>
    <property type="match status" value="2"/>
</dbReference>
<gene>
    <name evidence="6" type="ORF">AD929_01645</name>
</gene>
<proteinExistence type="predicted"/>
<keyword evidence="6" id="KW-0067">ATP-binding</keyword>
<evidence type="ECO:0000256" key="4">
    <source>
        <dbReference type="ARBA" id="ARBA00022519"/>
    </source>
</evidence>
<organism evidence="6 7">
    <name type="scientific">Gluconobacter potus</name>
    <dbReference type="NCBI Taxonomy" id="2724927"/>
    <lineage>
        <taxon>Bacteria</taxon>
        <taxon>Pseudomonadati</taxon>
        <taxon>Pseudomonadota</taxon>
        <taxon>Alphaproteobacteria</taxon>
        <taxon>Acetobacterales</taxon>
        <taxon>Acetobacteraceae</taxon>
        <taxon>Gluconobacter</taxon>
    </lineage>
</organism>
<name>A0A149R0C9_9PROT</name>
<evidence type="ECO:0000256" key="1">
    <source>
        <dbReference type="ARBA" id="ARBA00004308"/>
    </source>
</evidence>
<comment type="subcellular location">
    <subcellularLocation>
        <location evidence="1">Endomembrane system</location>
    </subcellularLocation>
</comment>
<comment type="caution">
    <text evidence="6">The sequence shown here is derived from an EMBL/GenBank/DDBJ whole genome shotgun (WGS) entry which is preliminary data.</text>
</comment>
<sequence>MSSAIRIGLLRLADSAPLIIARNLGIFERHGLDAELIVSPSWANVADGLVWNGLDAALIFPPLAIMTALGHRGREINLGPGIPVSRGGNTIVLRGPKVPSFLGGDFTTGQRNFQIWQRILRRRPKLAVVHLYSTHFLILIDFLRSIHADPEHDVEIVVMPPDRMIDALGSQEIDGFCAGPPWGTEADIRGIGFIVTGSISIRPGHLEKTLVTTQRWSQSSPALSQALKRAVGEATHFCMAPNNSAEVVRQLSNSLANGGLALPPEATAQIMPGHKTPNSMQFDFSALDDDFSINWMTQAMQAQCWLTPANMTRLYELGWLTPAPIS</sequence>
<dbReference type="SUPFAM" id="SSF53850">
    <property type="entry name" value="Periplasmic binding protein-like II"/>
    <property type="match status" value="1"/>
</dbReference>
<dbReference type="GO" id="GO:0012505">
    <property type="term" value="C:endomembrane system"/>
    <property type="evidence" value="ECO:0007669"/>
    <property type="project" value="UniProtKB-SubCell"/>
</dbReference>
<dbReference type="Pfam" id="PF13379">
    <property type="entry name" value="NMT1_2"/>
    <property type="match status" value="1"/>
</dbReference>
<keyword evidence="5" id="KW-0472">Membrane</keyword>
<dbReference type="PATRIC" id="fig|442.7.peg.2436"/>
<keyword evidence="3" id="KW-1003">Cell membrane</keyword>
<evidence type="ECO:0000313" key="7">
    <source>
        <dbReference type="Proteomes" id="UP000075573"/>
    </source>
</evidence>
<reference evidence="6 7" key="1">
    <citation type="submission" date="2015-06" db="EMBL/GenBank/DDBJ databases">
        <title>Improved classification and identification of acetic acid bacteria using matrix-assisted laser desorption/ionization time-of-flight mass spectrometry; Gluconobacter nephelii and Gluconobacter uchimurae are later heterotypic synonyms of Gluconobacter japonicus and Gluconobacter oxydans, respectively.</title>
        <authorList>
            <person name="Li L."/>
            <person name="Cleenwerck I."/>
            <person name="De Vuyst L."/>
            <person name="Vandamme P."/>
        </authorList>
    </citation>
    <scope>NUCLEOTIDE SEQUENCE [LARGE SCALE GENOMIC DNA]</scope>
    <source>
        <strain evidence="6 7">LMG 1764</strain>
    </source>
</reference>
<dbReference type="AlphaFoldDB" id="A0A149R0C9"/>
<dbReference type="Proteomes" id="UP000075573">
    <property type="component" value="Unassembled WGS sequence"/>
</dbReference>
<evidence type="ECO:0000313" key="6">
    <source>
        <dbReference type="EMBL" id="KXV02837.1"/>
    </source>
</evidence>
<evidence type="ECO:0000256" key="3">
    <source>
        <dbReference type="ARBA" id="ARBA00022475"/>
    </source>
</evidence>
<dbReference type="PANTHER" id="PTHR30024">
    <property type="entry name" value="ALIPHATIC SULFONATES-BINDING PROTEIN-RELATED"/>
    <property type="match status" value="1"/>
</dbReference>
<keyword evidence="2" id="KW-0813">Transport</keyword>
<dbReference type="EMBL" id="LHZB01000081">
    <property type="protein sequence ID" value="KXV02837.1"/>
    <property type="molecule type" value="Genomic_DNA"/>
</dbReference>
<evidence type="ECO:0000256" key="5">
    <source>
        <dbReference type="ARBA" id="ARBA00023136"/>
    </source>
</evidence>